<evidence type="ECO:0000256" key="3">
    <source>
        <dbReference type="ARBA" id="ARBA00023136"/>
    </source>
</evidence>
<feature type="transmembrane region" description="Helical" evidence="4">
    <location>
        <begin position="141"/>
        <end position="163"/>
    </location>
</feature>
<evidence type="ECO:0000313" key="5">
    <source>
        <dbReference type="EMBL" id="MBV0933114.1"/>
    </source>
</evidence>
<dbReference type="PANTHER" id="PTHR23523:SF1">
    <property type="entry name" value="CYANATE TRANSPORT PROTEIN CYNX"/>
    <property type="match status" value="1"/>
</dbReference>
<dbReference type="RefSeq" id="WP_217334541.1">
    <property type="nucleotide sequence ID" value="NZ_JAHQZT010000007.1"/>
</dbReference>
<feature type="transmembrane region" description="Helical" evidence="4">
    <location>
        <begin position="361"/>
        <end position="382"/>
    </location>
</feature>
<keyword evidence="1 4" id="KW-0812">Transmembrane</keyword>
<evidence type="ECO:0000256" key="2">
    <source>
        <dbReference type="ARBA" id="ARBA00022989"/>
    </source>
</evidence>
<keyword evidence="2 4" id="KW-1133">Transmembrane helix</keyword>
<name>A0ABS6M9Z6_9GAMM</name>
<keyword evidence="6" id="KW-1185">Reference proteome</keyword>
<feature type="transmembrane region" description="Helical" evidence="4">
    <location>
        <begin position="107"/>
        <end position="129"/>
    </location>
</feature>
<feature type="transmembrane region" description="Helical" evidence="4">
    <location>
        <begin position="331"/>
        <end position="355"/>
    </location>
</feature>
<dbReference type="Proteomes" id="UP000755551">
    <property type="component" value="Unassembled WGS sequence"/>
</dbReference>
<gene>
    <name evidence="5" type="ORF">KTN04_07170</name>
</gene>
<feature type="transmembrane region" description="Helical" evidence="4">
    <location>
        <begin position="250"/>
        <end position="269"/>
    </location>
</feature>
<dbReference type="InterPro" id="IPR052524">
    <property type="entry name" value="MFS_Cyanate_Porter"/>
</dbReference>
<evidence type="ECO:0000256" key="4">
    <source>
        <dbReference type="SAM" id="Phobius"/>
    </source>
</evidence>
<feature type="transmembrane region" description="Helical" evidence="4">
    <location>
        <begin position="52"/>
        <end position="71"/>
    </location>
</feature>
<reference evidence="5 6" key="1">
    <citation type="submission" date="2021-06" db="EMBL/GenBank/DDBJ databases">
        <title>Bacterium isolated from marine sediment.</title>
        <authorList>
            <person name="Zhu K.-L."/>
            <person name="Du Z.-J."/>
            <person name="Liang Q.-Y."/>
        </authorList>
    </citation>
    <scope>NUCLEOTIDE SEQUENCE [LARGE SCALE GENOMIC DNA]</scope>
    <source>
        <strain evidence="5 6">A346</strain>
    </source>
</reference>
<sequence length="403" mass="42434">MSQQSSSIGARMAGIWPMLIIIALALNLRPIVTSHGPLLESIRQSTGLGLQSASLLTVLPMLCMGVFALLLPRIGRWLSEGGWVLFGLLAIAVACGWRFWLEDGASLVVTALVAGIGVAVVQSLAPGVVKRWYTHKVPLGMGLYSAALMGGGGLAAVVSPLVARASGHWQAGLGIWLLPAVLALLCWRLRPRDGVSTAAAPPQLNCLRNRRAWLLAAYFGLANGGYASMVAWLPLYAQSLGWSAADSGELIGLMTLLQVCAALCVPLLCRGRVDRRPWLLLAVGLQLIGFSGLLFWPEPGLVVWVALIGYGLGSCFALTLTLTLDHLEGPAMAGVLAAFVQGVGFVITALVPYLAGLLHDLAGSFAASWGLILVTLVAMLMVTGRFAPQGYAQAMAEIAAPRR</sequence>
<proteinExistence type="predicted"/>
<dbReference type="InterPro" id="IPR011701">
    <property type="entry name" value="MFS"/>
</dbReference>
<accession>A0ABS6M9Z6</accession>
<protein>
    <submittedName>
        <fullName evidence="5">CynX/NimT family MFS transporter</fullName>
    </submittedName>
</protein>
<dbReference type="EMBL" id="JAHQZT010000007">
    <property type="protein sequence ID" value="MBV0933114.1"/>
    <property type="molecule type" value="Genomic_DNA"/>
</dbReference>
<feature type="transmembrane region" description="Helical" evidence="4">
    <location>
        <begin position="12"/>
        <end position="32"/>
    </location>
</feature>
<dbReference type="PANTHER" id="PTHR23523">
    <property type="match status" value="1"/>
</dbReference>
<feature type="transmembrane region" description="Helical" evidence="4">
    <location>
        <begin position="302"/>
        <end position="324"/>
    </location>
</feature>
<keyword evidence="3 4" id="KW-0472">Membrane</keyword>
<organism evidence="5 6">
    <name type="scientific">Marinobacterium weihaiense</name>
    <dbReference type="NCBI Taxonomy" id="2851016"/>
    <lineage>
        <taxon>Bacteria</taxon>
        <taxon>Pseudomonadati</taxon>
        <taxon>Pseudomonadota</taxon>
        <taxon>Gammaproteobacteria</taxon>
        <taxon>Oceanospirillales</taxon>
        <taxon>Oceanospirillaceae</taxon>
        <taxon>Marinobacterium</taxon>
    </lineage>
</organism>
<evidence type="ECO:0000256" key="1">
    <source>
        <dbReference type="ARBA" id="ARBA00022692"/>
    </source>
</evidence>
<feature type="transmembrane region" description="Helical" evidence="4">
    <location>
        <begin position="212"/>
        <end position="235"/>
    </location>
</feature>
<evidence type="ECO:0000313" key="6">
    <source>
        <dbReference type="Proteomes" id="UP000755551"/>
    </source>
</evidence>
<comment type="caution">
    <text evidence="5">The sequence shown here is derived from an EMBL/GenBank/DDBJ whole genome shotgun (WGS) entry which is preliminary data.</text>
</comment>
<dbReference type="NCBIfam" id="NF007256">
    <property type="entry name" value="PRK09705.1"/>
    <property type="match status" value="1"/>
</dbReference>
<feature type="transmembrane region" description="Helical" evidence="4">
    <location>
        <begin position="169"/>
        <end position="187"/>
    </location>
</feature>
<dbReference type="Pfam" id="PF07690">
    <property type="entry name" value="MFS_1"/>
    <property type="match status" value="1"/>
</dbReference>
<feature type="transmembrane region" description="Helical" evidence="4">
    <location>
        <begin position="278"/>
        <end position="296"/>
    </location>
</feature>
<dbReference type="CDD" id="cd17410">
    <property type="entry name" value="MFS_CynX_like"/>
    <property type="match status" value="1"/>
</dbReference>
<feature type="transmembrane region" description="Helical" evidence="4">
    <location>
        <begin position="83"/>
        <end position="101"/>
    </location>
</feature>